<reference evidence="9" key="1">
    <citation type="submission" date="2021-12" db="EMBL/GenBank/DDBJ databases">
        <title>Alicyclobacillaceae gen. nov., sp. nov., isolated from chalcocite enrichment system.</title>
        <authorList>
            <person name="Jiang Z."/>
        </authorList>
    </citation>
    <scope>NUCLEOTIDE SEQUENCE</scope>
    <source>
        <strain evidence="9">MYW30-H2</strain>
    </source>
</reference>
<dbReference type="EMBL" id="CP089291">
    <property type="protein sequence ID" value="UOF91598.1"/>
    <property type="molecule type" value="Genomic_DNA"/>
</dbReference>
<keyword evidence="5 8" id="KW-0406">Ion transport</keyword>
<feature type="transmembrane region" description="Helical" evidence="8">
    <location>
        <begin position="136"/>
        <end position="158"/>
    </location>
</feature>
<keyword evidence="2 8" id="KW-1003">Cell membrane</keyword>
<evidence type="ECO:0000313" key="10">
    <source>
        <dbReference type="Proteomes" id="UP000830167"/>
    </source>
</evidence>
<accession>A0ABY4CME8</accession>
<organism evidence="9 10">
    <name type="scientific">Fodinisporobacter ferrooxydans</name>
    <dbReference type="NCBI Taxonomy" id="2901836"/>
    <lineage>
        <taxon>Bacteria</taxon>
        <taxon>Bacillati</taxon>
        <taxon>Bacillota</taxon>
        <taxon>Bacilli</taxon>
        <taxon>Bacillales</taxon>
        <taxon>Alicyclobacillaceae</taxon>
        <taxon>Fodinisporobacter</taxon>
    </lineage>
</organism>
<feature type="transmembrane region" description="Helical" evidence="8">
    <location>
        <begin position="74"/>
        <end position="95"/>
    </location>
</feature>
<proteinExistence type="inferred from homology"/>
<keyword evidence="10" id="KW-1185">Reference proteome</keyword>
<evidence type="ECO:0000256" key="4">
    <source>
        <dbReference type="ARBA" id="ARBA00022989"/>
    </source>
</evidence>
<evidence type="ECO:0000256" key="1">
    <source>
        <dbReference type="ARBA" id="ARBA00022448"/>
    </source>
</evidence>
<evidence type="ECO:0000256" key="6">
    <source>
        <dbReference type="ARBA" id="ARBA00023136"/>
    </source>
</evidence>
<dbReference type="InterPro" id="IPR003810">
    <property type="entry name" value="Mntp/YtaF"/>
</dbReference>
<evidence type="ECO:0000313" key="9">
    <source>
        <dbReference type="EMBL" id="UOF91598.1"/>
    </source>
</evidence>
<comment type="similarity">
    <text evidence="8">Belongs to the MntP (TC 9.B.29) family.</text>
</comment>
<evidence type="ECO:0000256" key="2">
    <source>
        <dbReference type="ARBA" id="ARBA00022475"/>
    </source>
</evidence>
<keyword evidence="7 8" id="KW-0464">Manganese</keyword>
<keyword evidence="4 8" id="KW-1133">Transmembrane helix</keyword>
<keyword evidence="1 8" id="KW-0813">Transport</keyword>
<feature type="transmembrane region" description="Helical" evidence="8">
    <location>
        <begin position="45"/>
        <end position="67"/>
    </location>
</feature>
<keyword evidence="6 8" id="KW-0472">Membrane</keyword>
<gene>
    <name evidence="8" type="primary">mntP</name>
    <name evidence="9" type="ORF">LSG31_04935</name>
</gene>
<name>A0ABY4CME8_9BACL</name>
<comment type="subcellular location">
    <subcellularLocation>
        <location evidence="8">Cell membrane</location>
        <topology evidence="8">Multi-pass membrane protein</topology>
    </subcellularLocation>
</comment>
<dbReference type="Proteomes" id="UP000830167">
    <property type="component" value="Chromosome"/>
</dbReference>
<comment type="function">
    <text evidence="8">Probably functions as a manganese efflux pump.</text>
</comment>
<feature type="transmembrane region" description="Helical" evidence="8">
    <location>
        <begin position="107"/>
        <end position="129"/>
    </location>
</feature>
<evidence type="ECO:0000256" key="5">
    <source>
        <dbReference type="ARBA" id="ARBA00023065"/>
    </source>
</evidence>
<dbReference type="InterPro" id="IPR022929">
    <property type="entry name" value="Put_MntP"/>
</dbReference>
<evidence type="ECO:0000256" key="8">
    <source>
        <dbReference type="HAMAP-Rule" id="MF_01521"/>
    </source>
</evidence>
<evidence type="ECO:0000256" key="3">
    <source>
        <dbReference type="ARBA" id="ARBA00022692"/>
    </source>
</evidence>
<evidence type="ECO:0000256" key="7">
    <source>
        <dbReference type="ARBA" id="ARBA00023211"/>
    </source>
</evidence>
<feature type="transmembrane region" description="Helical" evidence="8">
    <location>
        <begin position="164"/>
        <end position="185"/>
    </location>
</feature>
<dbReference type="RefSeq" id="WP_347438291.1">
    <property type="nucleotide sequence ID" value="NZ_CP089291.1"/>
</dbReference>
<dbReference type="Pfam" id="PF02659">
    <property type="entry name" value="Mntp"/>
    <property type="match status" value="1"/>
</dbReference>
<sequence>MHFQMSMVQQFITLLLVAIALGMDAMSLGLGIGMKGLRNVEIAKISLTIGIFHVIMPLIGMFLGLYLHKIVGDITQLFGAILLIVFGLQMLYHAIRPDHAPEISKTAGWGLLLFAMSVSVDALSVGFSLGLFEVHIGLVVTLFGIVGASMAAIGLAIGTRVSQLLGTYSEVLGGLILLVFGLKFLF</sequence>
<protein>
    <recommendedName>
        <fullName evidence="8">Putative manganese efflux pump MntP</fullName>
    </recommendedName>
</protein>
<dbReference type="HAMAP" id="MF_01521">
    <property type="entry name" value="MntP_pump"/>
    <property type="match status" value="1"/>
</dbReference>
<dbReference type="PANTHER" id="PTHR35529:SF1">
    <property type="entry name" value="MANGANESE EFFLUX PUMP MNTP-RELATED"/>
    <property type="match status" value="1"/>
</dbReference>
<keyword evidence="3 8" id="KW-0812">Transmembrane</keyword>
<dbReference type="PANTHER" id="PTHR35529">
    <property type="entry name" value="MANGANESE EFFLUX PUMP MNTP-RELATED"/>
    <property type="match status" value="1"/>
</dbReference>